<accession>A0ABP9Z5N1</accession>
<evidence type="ECO:0000313" key="3">
    <source>
        <dbReference type="Proteomes" id="UP001473302"/>
    </source>
</evidence>
<proteinExistence type="predicted"/>
<sequence length="397" mass="45983">MDDYAFDDAEFLNYYKKTEIDLQDDLDENQTIPQYINDLNEQALQDPDVIYISSDEESETEEAEEDKVSGYVEIPHTTNDEYEDSDDSYYTSNTHLSSPSTELGLEDHVSLLNVDSGSELVWPITDNARDVIVIDDDDSEEEFVRENPVILRSRNFESTRRTSKKKRRVPKKYFKRQKVPEVAPKRKDEYIEIAPIGSSAGNIRCKECNVLTTRGEKYLLSNLSFSRGKHDPYCLGCLRLHTCAASDEEFRDIIRWLVTGKIPFYDLPPEYSFKEILSRLSRRRRWMEDRVRKNQSDGSELVTSSELFLICTESKFKCAVSGHYLYFHSTKHSRTPYWALTLDHVNPLHQSKSNPASWSGDNIQPLASVLNNIKGDYSNDELVRWHADLMRSKVIVL</sequence>
<name>A0ABP9Z5N1_9FUNG</name>
<gene>
    <name evidence="2" type="ORF">MFLAVUS_007921</name>
</gene>
<reference evidence="2 3" key="1">
    <citation type="submission" date="2024-04" db="EMBL/GenBank/DDBJ databases">
        <title>genome sequences of Mucor flavus KT1a and Helicostylum pulchrum KT1b strains isolated from the surface of a dry-aged beef.</title>
        <authorList>
            <person name="Toyotome T."/>
            <person name="Hosono M."/>
            <person name="Torimaru M."/>
            <person name="Fukuda K."/>
            <person name="Mikami N."/>
        </authorList>
    </citation>
    <scope>NUCLEOTIDE SEQUENCE [LARGE SCALE GENOMIC DNA]</scope>
    <source>
        <strain evidence="2 3">KT1a</strain>
    </source>
</reference>
<comment type="caution">
    <text evidence="2">The sequence shown here is derived from an EMBL/GenBank/DDBJ whole genome shotgun (WGS) entry which is preliminary data.</text>
</comment>
<evidence type="ECO:0008006" key="4">
    <source>
        <dbReference type="Google" id="ProtNLM"/>
    </source>
</evidence>
<dbReference type="EMBL" id="BAABUK010000021">
    <property type="protein sequence ID" value="GAA5814425.1"/>
    <property type="molecule type" value="Genomic_DNA"/>
</dbReference>
<protein>
    <recommendedName>
        <fullName evidence="4">HNH nuclease domain-containing protein</fullName>
    </recommendedName>
</protein>
<evidence type="ECO:0000256" key="1">
    <source>
        <dbReference type="SAM" id="MobiDB-lite"/>
    </source>
</evidence>
<keyword evidence="3" id="KW-1185">Reference proteome</keyword>
<dbReference type="Proteomes" id="UP001473302">
    <property type="component" value="Unassembled WGS sequence"/>
</dbReference>
<organism evidence="2 3">
    <name type="scientific">Mucor flavus</name>
    <dbReference type="NCBI Taxonomy" id="439312"/>
    <lineage>
        <taxon>Eukaryota</taxon>
        <taxon>Fungi</taxon>
        <taxon>Fungi incertae sedis</taxon>
        <taxon>Mucoromycota</taxon>
        <taxon>Mucoromycotina</taxon>
        <taxon>Mucoromycetes</taxon>
        <taxon>Mucorales</taxon>
        <taxon>Mucorineae</taxon>
        <taxon>Mucoraceae</taxon>
        <taxon>Mucor</taxon>
    </lineage>
</organism>
<feature type="region of interest" description="Disordered" evidence="1">
    <location>
        <begin position="76"/>
        <end position="101"/>
    </location>
</feature>
<evidence type="ECO:0000313" key="2">
    <source>
        <dbReference type="EMBL" id="GAA5814425.1"/>
    </source>
</evidence>